<keyword evidence="3" id="KW-0808">Transferase</keyword>
<dbReference type="InterPro" id="IPR050879">
    <property type="entry name" value="Acyltransferase_3"/>
</dbReference>
<dbReference type="GO" id="GO:0016747">
    <property type="term" value="F:acyltransferase activity, transferring groups other than amino-acyl groups"/>
    <property type="evidence" value="ECO:0007669"/>
    <property type="project" value="InterPro"/>
</dbReference>
<dbReference type="EMBL" id="CP013387">
    <property type="protein sequence ID" value="AOJ04099.1"/>
    <property type="molecule type" value="Genomic_DNA"/>
</dbReference>
<dbReference type="AlphaFoldDB" id="A0A1B4FK91"/>
<protein>
    <submittedName>
        <fullName evidence="3">Acyltransferase</fullName>
    </submittedName>
</protein>
<feature type="transmembrane region" description="Helical" evidence="1">
    <location>
        <begin position="93"/>
        <end position="114"/>
    </location>
</feature>
<feature type="transmembrane region" description="Helical" evidence="1">
    <location>
        <begin position="12"/>
        <end position="32"/>
    </location>
</feature>
<dbReference type="RefSeq" id="WP_059597344.1">
    <property type="nucleotide sequence ID" value="NZ_CP013387.1"/>
</dbReference>
<keyword evidence="1" id="KW-1133">Transmembrane helix</keyword>
<evidence type="ECO:0000259" key="2">
    <source>
        <dbReference type="Pfam" id="PF01757"/>
    </source>
</evidence>
<feature type="transmembrane region" description="Helical" evidence="1">
    <location>
        <begin position="238"/>
        <end position="254"/>
    </location>
</feature>
<feature type="transmembrane region" description="Helical" evidence="1">
    <location>
        <begin position="260"/>
        <end position="278"/>
    </location>
</feature>
<feature type="transmembrane region" description="Helical" evidence="1">
    <location>
        <begin position="53"/>
        <end position="73"/>
    </location>
</feature>
<dbReference type="Pfam" id="PF01757">
    <property type="entry name" value="Acyl_transf_3"/>
    <property type="match status" value="1"/>
</dbReference>
<dbReference type="GO" id="GO:0016020">
    <property type="term" value="C:membrane"/>
    <property type="evidence" value="ECO:0007669"/>
    <property type="project" value="TreeGrafter"/>
</dbReference>
<dbReference type="PANTHER" id="PTHR23028:SF53">
    <property type="entry name" value="ACYL_TRANSF_3 DOMAIN-CONTAINING PROTEIN"/>
    <property type="match status" value="1"/>
</dbReference>
<dbReference type="GO" id="GO:0009103">
    <property type="term" value="P:lipopolysaccharide biosynthetic process"/>
    <property type="evidence" value="ECO:0007669"/>
    <property type="project" value="TreeGrafter"/>
</dbReference>
<keyword evidence="1" id="KW-0472">Membrane</keyword>
<accession>A0A1B4FK91</accession>
<proteinExistence type="predicted"/>
<feature type="transmembrane region" description="Helical" evidence="1">
    <location>
        <begin position="304"/>
        <end position="321"/>
    </location>
</feature>
<reference evidence="3 4" key="1">
    <citation type="submission" date="2015-12" db="EMBL/GenBank/DDBJ databases">
        <title>Diversity of Burkholderia near neighbor genomes.</title>
        <authorList>
            <person name="Sahl J."/>
            <person name="Wagner D."/>
            <person name="Keim P."/>
        </authorList>
    </citation>
    <scope>NUCLEOTIDE SEQUENCE [LARGE SCALE GENOMIC DNA]</scope>
    <source>
        <strain evidence="3 4">BDU6</strain>
    </source>
</reference>
<sequence length="375" mass="41860">MESKRRNDGVDLLRGIAILLVLILHFHLTYRLNVTPIDSPFLSDALEAVARNGNYGVTMFFAVSGFLIMSTSVRRFGSLGAIEPATFYGYRASRILPCLVLVLLAIVALGSLGLRSFVDKPDTASTLVAVLSVLTFWHNVLMAKVGYFNYAMNILWSLSVEEVFYLAFPILCLLLRRRRYIVLFLCVPIVVGPIYRSLHAHDEIVALYDYGSCFDAIAMGGCAALLPLRRISRGRSRAVRAIAAAAITVVYLCGPIMQNVVWGVSVVAFCTAILLYSFRDGSHDEANAPHAALRMIRWFGQRSYELYLFHIVVLGILREFVTRETIGVGAKPLWLIFYVGVSALVAELVFRCYSEPLNDALRRGAVRFSPRYLQK</sequence>
<feature type="domain" description="Acyltransferase 3" evidence="2">
    <location>
        <begin position="8"/>
        <end position="345"/>
    </location>
</feature>
<feature type="transmembrane region" description="Helical" evidence="1">
    <location>
        <begin position="333"/>
        <end position="353"/>
    </location>
</feature>
<dbReference type="KEGG" id="buu:WS70_19650"/>
<evidence type="ECO:0000313" key="4">
    <source>
        <dbReference type="Proteomes" id="UP000062519"/>
    </source>
</evidence>
<gene>
    <name evidence="3" type="ORF">WS70_19650</name>
</gene>
<keyword evidence="1" id="KW-0812">Transmembrane</keyword>
<organism evidence="3 4">
    <name type="scientific">Burkholderia mayonis</name>
    <dbReference type="NCBI Taxonomy" id="1385591"/>
    <lineage>
        <taxon>Bacteria</taxon>
        <taxon>Pseudomonadati</taxon>
        <taxon>Pseudomonadota</taxon>
        <taxon>Betaproteobacteria</taxon>
        <taxon>Burkholderiales</taxon>
        <taxon>Burkholderiaceae</taxon>
        <taxon>Burkholderia</taxon>
        <taxon>pseudomallei group</taxon>
    </lineage>
</organism>
<dbReference type="PANTHER" id="PTHR23028">
    <property type="entry name" value="ACETYLTRANSFERASE"/>
    <property type="match status" value="1"/>
</dbReference>
<keyword evidence="3" id="KW-0012">Acyltransferase</keyword>
<feature type="transmembrane region" description="Helical" evidence="1">
    <location>
        <begin position="204"/>
        <end position="226"/>
    </location>
</feature>
<evidence type="ECO:0000256" key="1">
    <source>
        <dbReference type="SAM" id="Phobius"/>
    </source>
</evidence>
<keyword evidence="4" id="KW-1185">Reference proteome</keyword>
<feature type="transmembrane region" description="Helical" evidence="1">
    <location>
        <begin position="180"/>
        <end position="198"/>
    </location>
</feature>
<evidence type="ECO:0000313" key="3">
    <source>
        <dbReference type="EMBL" id="AOJ04099.1"/>
    </source>
</evidence>
<dbReference type="Proteomes" id="UP000062519">
    <property type="component" value="Chromosome 2"/>
</dbReference>
<name>A0A1B4FK91_9BURK</name>
<feature type="transmembrane region" description="Helical" evidence="1">
    <location>
        <begin position="154"/>
        <end position="175"/>
    </location>
</feature>
<dbReference type="InterPro" id="IPR002656">
    <property type="entry name" value="Acyl_transf_3_dom"/>
</dbReference>